<evidence type="ECO:0000256" key="7">
    <source>
        <dbReference type="ARBA" id="ARBA00023146"/>
    </source>
</evidence>
<dbReference type="InterPro" id="IPR004365">
    <property type="entry name" value="NA-bd_OB_tRNA"/>
</dbReference>
<dbReference type="InterPro" id="IPR004522">
    <property type="entry name" value="Asn-tRNA-ligase"/>
</dbReference>
<comment type="similarity">
    <text evidence="1">Belongs to the class-II aminoacyl-tRNA synthetase family.</text>
</comment>
<evidence type="ECO:0000256" key="3">
    <source>
        <dbReference type="ARBA" id="ARBA00022598"/>
    </source>
</evidence>
<dbReference type="RefSeq" id="XP_073563780.1">
    <property type="nucleotide sequence ID" value="XM_073697684.1"/>
</dbReference>
<feature type="region of interest" description="Disordered" evidence="8">
    <location>
        <begin position="118"/>
        <end position="173"/>
    </location>
</feature>
<dbReference type="PRINTS" id="PR01042">
    <property type="entry name" value="TRNASYNTHASP"/>
</dbReference>
<dbReference type="InterPro" id="IPR002312">
    <property type="entry name" value="Asp/Asn-tRNA-synth_IIb"/>
</dbReference>
<dbReference type="Pfam" id="PF00152">
    <property type="entry name" value="tRNA-synt_2"/>
    <property type="match status" value="1"/>
</dbReference>
<evidence type="ECO:0000256" key="6">
    <source>
        <dbReference type="ARBA" id="ARBA00022917"/>
    </source>
</evidence>
<keyword evidence="4" id="KW-0547">Nucleotide-binding</keyword>
<dbReference type="CDD" id="cd04318">
    <property type="entry name" value="EcAsnRS_like_N"/>
    <property type="match status" value="1"/>
</dbReference>
<dbReference type="EMBL" id="PPTA01000001">
    <property type="protein sequence ID" value="TFB07579.1"/>
    <property type="molecule type" value="Genomic_DNA"/>
</dbReference>
<dbReference type="InterPro" id="IPR045864">
    <property type="entry name" value="aa-tRNA-synth_II/BPL/LPL"/>
</dbReference>
<dbReference type="SUPFAM" id="SSF55681">
    <property type="entry name" value="Class II aaRS and biotin synthetases"/>
    <property type="match status" value="1"/>
</dbReference>
<feature type="domain" description="Aminoacyl-transfer RNA synthetases class-II family profile" evidence="9">
    <location>
        <begin position="226"/>
        <end position="566"/>
    </location>
</feature>
<dbReference type="Proteomes" id="UP001642720">
    <property type="component" value="Unassembled WGS sequence"/>
</dbReference>
<dbReference type="NCBIfam" id="TIGR00457">
    <property type="entry name" value="asnS"/>
    <property type="match status" value="1"/>
</dbReference>
<evidence type="ECO:0000256" key="5">
    <source>
        <dbReference type="ARBA" id="ARBA00022840"/>
    </source>
</evidence>
<dbReference type="PANTHER" id="PTHR22594:SF34">
    <property type="entry name" value="ASPARAGINE--TRNA LIGASE, MITOCHONDRIAL-RELATED"/>
    <property type="match status" value="1"/>
</dbReference>
<dbReference type="GeneID" id="300572134"/>
<sequence length="576" mass="64540">MSHPLRLLARRHRRWPLPVPAARRSYSVRIPGDGRGDVTTVADLKEWQPGRLVSDVQVCGWVRSVRKSASVRFVDITDGSSMRPVQAVVDKSLAAEQARRSIRPGAAVRLTGVWHSSFPRSSVEPQQGNPARSPAAHQPSLDDATPRVPSSPPAAQERAAVDAAADAADARPGQVPATAELRVNEVEILGASNPQTYPIQNKYQTPESLRAISHLRPRTPLNSTLLRLRSDAMALVSQFFFREKFQQTHPPIITSSDCEGAGEAFTVKSGSPSEFFRDPKYLTVSSQLHLEALAQALGNVWTLSPTFRAEQSDTSRHLSEFYMLEAEMSFVQDMDEVMDLAQRMLASLASGLRQRSAAQELEKHRLDSRDPAERLAFDDLVDLKELQQRWRGLMAPTRWPRVTYTEAIEILKPVAHQFEHKPVWGSGLQSEHEKYLAEKIGYDEASDAFLPIFVTHYPREIKAFYMLQSESPPAQGPTVDCFDLLVPNLGELAGGSMREHRLAQLEDNMRLHGLEVPTHRKARSNDMGWYLDLRRWGCPPHGGFGLGFDRLLSYLTGVPNVRDVVPFPRHFERCDC</sequence>
<evidence type="ECO:0000256" key="4">
    <source>
        <dbReference type="ARBA" id="ARBA00022741"/>
    </source>
</evidence>
<dbReference type="CDD" id="cd00776">
    <property type="entry name" value="AsxRS_core"/>
    <property type="match status" value="1"/>
</dbReference>
<evidence type="ECO:0000313" key="10">
    <source>
        <dbReference type="EMBL" id="TFB07579.1"/>
    </source>
</evidence>
<feature type="compositionally biased region" description="Low complexity" evidence="8">
    <location>
        <begin position="154"/>
        <end position="167"/>
    </location>
</feature>
<evidence type="ECO:0000256" key="1">
    <source>
        <dbReference type="ARBA" id="ARBA00008226"/>
    </source>
</evidence>
<keyword evidence="5" id="KW-0067">ATP-binding</keyword>
<dbReference type="Gene3D" id="2.40.50.140">
    <property type="entry name" value="Nucleic acid-binding proteins"/>
    <property type="match status" value="1"/>
</dbReference>
<keyword evidence="3 10" id="KW-0436">Ligase</keyword>
<evidence type="ECO:0000256" key="2">
    <source>
        <dbReference type="ARBA" id="ARBA00012816"/>
    </source>
</evidence>
<proteinExistence type="inferred from homology"/>
<protein>
    <recommendedName>
        <fullName evidence="2">asparagine--tRNA ligase</fullName>
        <ecNumber evidence="2">6.1.1.22</ecNumber>
    </recommendedName>
</protein>
<dbReference type="InterPro" id="IPR006195">
    <property type="entry name" value="aa-tRNA-synth_II"/>
</dbReference>
<dbReference type="SUPFAM" id="SSF50249">
    <property type="entry name" value="Nucleic acid-binding proteins"/>
    <property type="match status" value="1"/>
</dbReference>
<gene>
    <name evidence="10" type="ORF">CCMA1212_000205</name>
</gene>
<accession>A0ABY2HHU0</accession>
<reference evidence="10 11" key="1">
    <citation type="submission" date="2018-01" db="EMBL/GenBank/DDBJ databases">
        <title>Genome characterization of the sugarcane-associated fungus Trichoderma ghanense CCMA-1212 and their application in lignocelulose bioconversion.</title>
        <authorList>
            <person name="Steindorff A.S."/>
            <person name="Mendes T.D."/>
            <person name="Vilela E.S.D."/>
            <person name="Rodrigues D.S."/>
            <person name="Formighieri E.F."/>
            <person name="Melo I.S."/>
            <person name="Favaro L.C.L."/>
        </authorList>
    </citation>
    <scope>NUCLEOTIDE SEQUENCE [LARGE SCALE GENOMIC DNA]</scope>
    <source>
        <strain evidence="10 11">CCMA-1212</strain>
    </source>
</reference>
<evidence type="ECO:0000313" key="11">
    <source>
        <dbReference type="Proteomes" id="UP001642720"/>
    </source>
</evidence>
<keyword evidence="6" id="KW-0648">Protein biosynthesis</keyword>
<evidence type="ECO:0000259" key="9">
    <source>
        <dbReference type="PROSITE" id="PS50862"/>
    </source>
</evidence>
<dbReference type="EC" id="6.1.1.22" evidence="2"/>
<evidence type="ECO:0000256" key="8">
    <source>
        <dbReference type="SAM" id="MobiDB-lite"/>
    </source>
</evidence>
<organism evidence="10 11">
    <name type="scientific">Trichoderma ghanense</name>
    <dbReference type="NCBI Taxonomy" id="65468"/>
    <lineage>
        <taxon>Eukaryota</taxon>
        <taxon>Fungi</taxon>
        <taxon>Dikarya</taxon>
        <taxon>Ascomycota</taxon>
        <taxon>Pezizomycotina</taxon>
        <taxon>Sordariomycetes</taxon>
        <taxon>Hypocreomycetidae</taxon>
        <taxon>Hypocreales</taxon>
        <taxon>Hypocreaceae</taxon>
        <taxon>Trichoderma</taxon>
    </lineage>
</organism>
<dbReference type="Pfam" id="PF01336">
    <property type="entry name" value="tRNA_anti-codon"/>
    <property type="match status" value="1"/>
</dbReference>
<dbReference type="GO" id="GO:0016874">
    <property type="term" value="F:ligase activity"/>
    <property type="evidence" value="ECO:0007669"/>
    <property type="project" value="UniProtKB-KW"/>
</dbReference>
<feature type="compositionally biased region" description="Polar residues" evidence="8">
    <location>
        <begin position="118"/>
        <end position="130"/>
    </location>
</feature>
<dbReference type="InterPro" id="IPR012340">
    <property type="entry name" value="NA-bd_OB-fold"/>
</dbReference>
<dbReference type="InterPro" id="IPR004364">
    <property type="entry name" value="Aa-tRNA-synt_II"/>
</dbReference>
<dbReference type="Gene3D" id="3.30.930.10">
    <property type="entry name" value="Bira Bifunctional Protein, Domain 2"/>
    <property type="match status" value="1"/>
</dbReference>
<keyword evidence="11" id="KW-1185">Reference proteome</keyword>
<comment type="caution">
    <text evidence="10">The sequence shown here is derived from an EMBL/GenBank/DDBJ whole genome shotgun (WGS) entry which is preliminary data.</text>
</comment>
<name>A0ABY2HHU0_9HYPO</name>
<keyword evidence="7" id="KW-0030">Aminoacyl-tRNA synthetase</keyword>
<dbReference type="PANTHER" id="PTHR22594">
    <property type="entry name" value="ASPARTYL/LYSYL-TRNA SYNTHETASE"/>
    <property type="match status" value="1"/>
</dbReference>
<dbReference type="PROSITE" id="PS50862">
    <property type="entry name" value="AA_TRNA_LIGASE_II"/>
    <property type="match status" value="1"/>
</dbReference>